<dbReference type="AlphaFoldDB" id="A0A5M3PXE9"/>
<organism evidence="2 3">
    <name type="scientific">Marinobacter salsuginis</name>
    <dbReference type="NCBI Taxonomy" id="418719"/>
    <lineage>
        <taxon>Bacteria</taxon>
        <taxon>Pseudomonadati</taxon>
        <taxon>Pseudomonadota</taxon>
        <taxon>Gammaproteobacteria</taxon>
        <taxon>Pseudomonadales</taxon>
        <taxon>Marinobacteraceae</taxon>
        <taxon>Marinobacter</taxon>
    </lineage>
</organism>
<evidence type="ECO:0000256" key="1">
    <source>
        <dbReference type="SAM" id="MobiDB-lite"/>
    </source>
</evidence>
<accession>A0A5M3PXE9</accession>
<comment type="caution">
    <text evidence="2">The sequence shown here is derived from an EMBL/GenBank/DDBJ whole genome shotgun (WGS) entry which is preliminary data.</text>
</comment>
<feature type="compositionally biased region" description="Polar residues" evidence="1">
    <location>
        <begin position="1"/>
        <end position="16"/>
    </location>
</feature>
<dbReference type="Proteomes" id="UP000387223">
    <property type="component" value="Unassembled WGS sequence"/>
</dbReference>
<feature type="compositionally biased region" description="Basic and acidic residues" evidence="1">
    <location>
        <begin position="28"/>
        <end position="49"/>
    </location>
</feature>
<gene>
    <name evidence="2" type="ORF">MSSD14B_12360</name>
</gene>
<feature type="region of interest" description="Disordered" evidence="1">
    <location>
        <begin position="1"/>
        <end position="49"/>
    </location>
</feature>
<reference evidence="2 3" key="1">
    <citation type="journal article" date="2019" name="J. Gen. Appl. Microbiol.">
        <title>Aerobic degradation of cis-dichloroethene by the marine bacterium Marinobacter salsuginis strain 5N-3.</title>
        <authorList>
            <person name="Inoue Y."/>
            <person name="Fukunaga Y."/>
            <person name="Katsumata H."/>
            <person name="Ohji S."/>
            <person name="Hosoyama A."/>
            <person name="Mori K."/>
            <person name="Ando K."/>
        </authorList>
    </citation>
    <scope>NUCLEOTIDE SEQUENCE [LARGE SCALE GENOMIC DNA]</scope>
    <source>
        <strain evidence="2 3">NBRC 109114</strain>
    </source>
</reference>
<sequence>MGQRSPPLSCTRQNATKAAEAGETYGFEFDRPESRQEAEQEMPERSGKC</sequence>
<proteinExistence type="predicted"/>
<name>A0A5M3PXE9_9GAMM</name>
<dbReference type="EMBL" id="BGZI01000005">
    <property type="protein sequence ID" value="GBO87568.1"/>
    <property type="molecule type" value="Genomic_DNA"/>
</dbReference>
<evidence type="ECO:0000313" key="3">
    <source>
        <dbReference type="Proteomes" id="UP000387223"/>
    </source>
</evidence>
<protein>
    <submittedName>
        <fullName evidence="2">Uncharacterized protein</fullName>
    </submittedName>
</protein>
<evidence type="ECO:0000313" key="2">
    <source>
        <dbReference type="EMBL" id="GBO87568.1"/>
    </source>
</evidence>